<sequence length="348" mass="41144">MKRLISCASYYGSGSSAIIDLIGEYKHVKSLTNYEFRFIQDIDGLMDLEYHLVQNPNRHNSGHALKRFWNLSKFNAGNNFDKRYSRFLGRSYLDLTKDYVDALTDYKYKGYWFMDLYEKGVIYYYVKSIIGKIMCRLHLPYKKMPNEITYCSHPTENRFLELTRKYIQSIIEAANPEDYDYLLMDQLTPSSNINKCLRYFDESIRTIVVDRDPRDIFVVAKTVWKSGIVPSNVEDFCKWYAFTHGCAKGQEVDRTKVLHIHFEDLIYKYDETVSVIESFIGISPADHENQFKGMNPRRSFYNTNMFASYKHQEDIRYIERCLSEYLYDFEAVKNLAIKGVTPNSNKRF</sequence>
<dbReference type="InterPro" id="IPR027417">
    <property type="entry name" value="P-loop_NTPase"/>
</dbReference>
<proteinExistence type="predicted"/>
<reference evidence="2" key="2">
    <citation type="submission" date="2016-11" db="EMBL/GenBank/DDBJ databases">
        <authorList>
            <person name="Jaros S."/>
            <person name="Januszkiewicz K."/>
            <person name="Wedrychowicz H."/>
        </authorList>
    </citation>
    <scope>NUCLEOTIDE SEQUENCE [LARGE SCALE GENOMIC DNA]</scope>
    <source>
        <strain evidence="2">DSM 26884</strain>
    </source>
</reference>
<evidence type="ECO:0008006" key="5">
    <source>
        <dbReference type="Google" id="ProtNLM"/>
    </source>
</evidence>
<dbReference type="RefSeq" id="WP_025835103.1">
    <property type="nucleotide sequence ID" value="NZ_CABMFG010000006.1"/>
</dbReference>
<accession>A0A1M6LYT3</accession>
<name>A0A1M6LYT3_9BACE</name>
<dbReference type="EMBL" id="FQZN01000058">
    <property type="protein sequence ID" value="SHJ76366.1"/>
    <property type="molecule type" value="Genomic_DNA"/>
</dbReference>
<reference evidence="1 4" key="3">
    <citation type="submission" date="2018-08" db="EMBL/GenBank/DDBJ databases">
        <title>A genome reference for cultivated species of the human gut microbiota.</title>
        <authorList>
            <person name="Zou Y."/>
            <person name="Xue W."/>
            <person name="Luo G."/>
        </authorList>
    </citation>
    <scope>NUCLEOTIDE SEQUENCE [LARGE SCALE GENOMIC DNA]</scope>
    <source>
        <strain evidence="1 4">OF03-9BH</strain>
    </source>
</reference>
<dbReference type="SUPFAM" id="SSF52540">
    <property type="entry name" value="P-loop containing nucleoside triphosphate hydrolases"/>
    <property type="match status" value="1"/>
</dbReference>
<evidence type="ECO:0000313" key="4">
    <source>
        <dbReference type="Proteomes" id="UP000286075"/>
    </source>
</evidence>
<dbReference type="Proteomes" id="UP000184192">
    <property type="component" value="Unassembled WGS sequence"/>
</dbReference>
<dbReference type="AlphaFoldDB" id="A0A1M6LYT3"/>
<dbReference type="Proteomes" id="UP000286075">
    <property type="component" value="Unassembled WGS sequence"/>
</dbReference>
<evidence type="ECO:0000313" key="3">
    <source>
        <dbReference type="Proteomes" id="UP000184192"/>
    </source>
</evidence>
<dbReference type="Gene3D" id="3.40.50.300">
    <property type="entry name" value="P-loop containing nucleotide triphosphate hydrolases"/>
    <property type="match status" value="1"/>
</dbReference>
<dbReference type="GeneID" id="92714843"/>
<protein>
    <recommendedName>
        <fullName evidence="5">Sulfotransferase family protein</fullName>
    </recommendedName>
</protein>
<organism evidence="2 3">
    <name type="scientific">Bacteroides stercorirosoris</name>
    <dbReference type="NCBI Taxonomy" id="871324"/>
    <lineage>
        <taxon>Bacteria</taxon>
        <taxon>Pseudomonadati</taxon>
        <taxon>Bacteroidota</taxon>
        <taxon>Bacteroidia</taxon>
        <taxon>Bacteroidales</taxon>
        <taxon>Bacteroidaceae</taxon>
        <taxon>Bacteroides</taxon>
    </lineage>
</organism>
<evidence type="ECO:0000313" key="1">
    <source>
        <dbReference type="EMBL" id="RGX79991.1"/>
    </source>
</evidence>
<reference evidence="3" key="1">
    <citation type="submission" date="2016-11" db="EMBL/GenBank/DDBJ databases">
        <authorList>
            <person name="Varghese N."/>
            <person name="Submissions S."/>
        </authorList>
    </citation>
    <scope>NUCLEOTIDE SEQUENCE [LARGE SCALE GENOMIC DNA]</scope>
    <source>
        <strain evidence="3">DSM 26884</strain>
    </source>
</reference>
<gene>
    <name evidence="1" type="ORF">DXA68_05190</name>
    <name evidence="2" type="ORF">SAMN05444350_1589</name>
</gene>
<dbReference type="OrthoDB" id="3196781at2"/>
<dbReference type="EMBL" id="QSCF01000006">
    <property type="protein sequence ID" value="RGX79991.1"/>
    <property type="molecule type" value="Genomic_DNA"/>
</dbReference>
<keyword evidence="3" id="KW-1185">Reference proteome</keyword>
<evidence type="ECO:0000313" key="2">
    <source>
        <dbReference type="EMBL" id="SHJ76366.1"/>
    </source>
</evidence>